<evidence type="ECO:0000313" key="1">
    <source>
        <dbReference type="EMBL" id="GIE72665.1"/>
    </source>
</evidence>
<gene>
    <name evidence="1" type="ORF">Apa02nite_087730</name>
</gene>
<sequence>MPQLTMEDRLLTITPEQRRLVIAHRHLLHGGATGPDEVAATLIGLHATDPATPFLSVLARSRTTTIADIVDAMYARRSMVRWMAMRRTLFVFPTSEIAGIQAAVSTPLAATLRRQLLSRLRRNGAEPPIEGDLDAWLADVEKQTMAALVDAGSATGAQLSARVPGLTTVILPGSPSEVRQNVTSPLLTIMSANGLIVRGVPTGAWTSRNHLWQPAAAWWPHDFEATSEADAQRALARRYLERYGPATADDVQWWTGWNKTTTTRALSRLPTIDVDLHGRTGLMLGEPDLEIPDSPPHAALLPSLDSTPMGWKEREWFLSIDRREIFDTAGNIGPTLWWNGEIIGSWAVATTGEVRTSIRLDRGTDAKSTIHLAAAELQRRLDGTVVTPSIRTPLEKSLL</sequence>
<dbReference type="Pfam" id="PF06224">
    <property type="entry name" value="AlkZ-like"/>
    <property type="match status" value="1"/>
</dbReference>
<accession>A0ABQ4BPS0</accession>
<dbReference type="EMBL" id="BOMS01000152">
    <property type="protein sequence ID" value="GIE72665.1"/>
    <property type="molecule type" value="Genomic_DNA"/>
</dbReference>
<evidence type="ECO:0000313" key="2">
    <source>
        <dbReference type="Proteomes" id="UP000624709"/>
    </source>
</evidence>
<dbReference type="PANTHER" id="PTHR38479:SF2">
    <property type="entry name" value="WINGED HELIX DNA-BINDING DOMAIN-CONTAINING PROTEIN"/>
    <property type="match status" value="1"/>
</dbReference>
<dbReference type="Proteomes" id="UP000624709">
    <property type="component" value="Unassembled WGS sequence"/>
</dbReference>
<keyword evidence="2" id="KW-1185">Reference proteome</keyword>
<dbReference type="PANTHER" id="PTHR38479">
    <property type="entry name" value="LMO0824 PROTEIN"/>
    <property type="match status" value="1"/>
</dbReference>
<proteinExistence type="predicted"/>
<organism evidence="1 2">
    <name type="scientific">Actinoplanes palleronii</name>
    <dbReference type="NCBI Taxonomy" id="113570"/>
    <lineage>
        <taxon>Bacteria</taxon>
        <taxon>Bacillati</taxon>
        <taxon>Actinomycetota</taxon>
        <taxon>Actinomycetes</taxon>
        <taxon>Micromonosporales</taxon>
        <taxon>Micromonosporaceae</taxon>
        <taxon>Actinoplanes</taxon>
    </lineage>
</organism>
<comment type="caution">
    <text evidence="1">The sequence shown here is derived from an EMBL/GenBank/DDBJ whole genome shotgun (WGS) entry which is preliminary data.</text>
</comment>
<protein>
    <recommendedName>
        <fullName evidence="3">Winged helix DNA-binding domain-containing protein</fullName>
    </recommendedName>
</protein>
<evidence type="ECO:0008006" key="3">
    <source>
        <dbReference type="Google" id="ProtNLM"/>
    </source>
</evidence>
<name>A0ABQ4BPS0_9ACTN</name>
<reference evidence="1 2" key="1">
    <citation type="submission" date="2021-01" db="EMBL/GenBank/DDBJ databases">
        <title>Whole genome shotgun sequence of Actinoplanes palleronii NBRC 14916.</title>
        <authorList>
            <person name="Komaki H."/>
            <person name="Tamura T."/>
        </authorList>
    </citation>
    <scope>NUCLEOTIDE SEQUENCE [LARGE SCALE GENOMIC DNA]</scope>
    <source>
        <strain evidence="1 2">NBRC 14916</strain>
    </source>
</reference>
<dbReference type="InterPro" id="IPR009351">
    <property type="entry name" value="AlkZ-like"/>
</dbReference>